<protein>
    <submittedName>
        <fullName evidence="8">MMPL family transporter</fullName>
    </submittedName>
</protein>
<keyword evidence="9" id="KW-1185">Reference proteome</keyword>
<comment type="subcellular location">
    <subcellularLocation>
        <location evidence="1">Cell membrane</location>
        <topology evidence="1">Multi-pass membrane protein</topology>
    </subcellularLocation>
</comment>
<dbReference type="RefSeq" id="WP_216414569.1">
    <property type="nucleotide sequence ID" value="NZ_JAHLQK010000001.1"/>
</dbReference>
<evidence type="ECO:0000256" key="3">
    <source>
        <dbReference type="ARBA" id="ARBA00022692"/>
    </source>
</evidence>
<feature type="transmembrane region" description="Helical" evidence="6">
    <location>
        <begin position="167"/>
        <end position="185"/>
    </location>
</feature>
<feature type="transmembrane region" description="Helical" evidence="6">
    <location>
        <begin position="683"/>
        <end position="706"/>
    </location>
</feature>
<gene>
    <name evidence="8" type="ORF">KQI88_01365</name>
</gene>
<sequence>MDTTENKKTFWENMATFIVDKRNGFFLLFIGLIIFCVFSSQWVSVNNNLTDYLPENTETRKGLTLMEDEFVTYATAKIMVSNITYEEAENIAAQLENIEGASSVLFENNDKHFRSASALFEITFSGEVSDEITVKAMEEVRDTLSKYDLYVSTEVGSSSADILNKEMGVVMIIAVIIIVSVLLFTSKTYLEIPVLLITFGAAALLNMGTNFLLGEISFVSDSIAVVLQLALAIDYAIILCHRYTEERAFQEPREAVIAALSKAIPEISASSLTTISGLLALMLMQFKIGFDMGIVLIKAIIWSLFSVFTLMPGLLMIFSKGIDKTAHRNFVPDITSFSRIVVKTRYIIPPIFIIVLILGFYFSNKSNYVYGYSTLTTRKQNEEQIAEKMIKDTFVKNNFMALLVPTGDYEKEGKLIAELKSLEIIDSVVGLANIKAVEDYVLTDTLTSRQFAELADLDIKVARLLYSAYAVHEESYGKIVNGLDSYAVPLIDMFLFLHEEKVAGYVTLDEELEEELDNMYTQLKDAQLQLQGKNYTRLLINTNIPEEGEETFKWLDEIHKIASKYYSKDVYLVGESTNNYDLSSSFNHDNTIIGITSAIFVMIVLLFTFQSAGLPVLLMLIIQGSIWISFSIPALNNVNIFFMSYLIVSSIQMGANIDYAIVITSRYQELKQTMPPLDAMVEALNRAFPTVITSGSILASAGLLIGYLSSEPSISSIGSSLGRGTIISMILVMGVLPQILLLGDTIIDKTGFKLKGFLHTQNHKGHLKVDGHVRGYVSGMIDAKIHGTVIGDVNVLVEVGAIKQIDSKSLSSSQEKRESHDEEIK</sequence>
<proteinExistence type="predicted"/>
<dbReference type="Proteomes" id="UP000779508">
    <property type="component" value="Unassembled WGS sequence"/>
</dbReference>
<feature type="transmembrane region" description="Helical" evidence="6">
    <location>
        <begin position="225"/>
        <end position="243"/>
    </location>
</feature>
<dbReference type="InterPro" id="IPR050545">
    <property type="entry name" value="Mycobact_MmpL"/>
</dbReference>
<dbReference type="EMBL" id="JAHLQK010000001">
    <property type="protein sequence ID" value="MBU5675065.1"/>
    <property type="molecule type" value="Genomic_DNA"/>
</dbReference>
<keyword evidence="5 6" id="KW-0472">Membrane</keyword>
<evidence type="ECO:0000313" key="9">
    <source>
        <dbReference type="Proteomes" id="UP000779508"/>
    </source>
</evidence>
<feature type="domain" description="Membrane transport protein MMPL" evidence="7">
    <location>
        <begin position="526"/>
        <end position="742"/>
    </location>
</feature>
<evidence type="ECO:0000256" key="6">
    <source>
        <dbReference type="SAM" id="Phobius"/>
    </source>
</evidence>
<organism evidence="8 9">
    <name type="scientific">Alkaliphilus flagellatus</name>
    <dbReference type="NCBI Taxonomy" id="2841507"/>
    <lineage>
        <taxon>Bacteria</taxon>
        <taxon>Bacillati</taxon>
        <taxon>Bacillota</taxon>
        <taxon>Clostridia</taxon>
        <taxon>Peptostreptococcales</taxon>
        <taxon>Natronincolaceae</taxon>
        <taxon>Alkaliphilus</taxon>
    </lineage>
</organism>
<keyword evidence="4 6" id="KW-1133">Transmembrane helix</keyword>
<evidence type="ECO:0000256" key="4">
    <source>
        <dbReference type="ARBA" id="ARBA00022989"/>
    </source>
</evidence>
<comment type="caution">
    <text evidence="8">The sequence shown here is derived from an EMBL/GenBank/DDBJ whole genome shotgun (WGS) entry which is preliminary data.</text>
</comment>
<feature type="transmembrane region" description="Helical" evidence="6">
    <location>
        <begin position="192"/>
        <end position="213"/>
    </location>
</feature>
<keyword evidence="2" id="KW-1003">Cell membrane</keyword>
<reference evidence="8 9" key="1">
    <citation type="submission" date="2021-06" db="EMBL/GenBank/DDBJ databases">
        <authorList>
            <person name="Sun Q."/>
            <person name="Li D."/>
        </authorList>
    </citation>
    <scope>NUCLEOTIDE SEQUENCE [LARGE SCALE GENOMIC DNA]</scope>
    <source>
        <strain evidence="8 9">MSJ-5</strain>
    </source>
</reference>
<feature type="transmembrane region" description="Helical" evidence="6">
    <location>
        <begin position="726"/>
        <end position="747"/>
    </location>
</feature>
<feature type="transmembrane region" description="Helical" evidence="6">
    <location>
        <begin position="292"/>
        <end position="318"/>
    </location>
</feature>
<accession>A0ABS6FXV3</accession>
<feature type="transmembrane region" description="Helical" evidence="6">
    <location>
        <begin position="640"/>
        <end position="662"/>
    </location>
</feature>
<evidence type="ECO:0000256" key="2">
    <source>
        <dbReference type="ARBA" id="ARBA00022475"/>
    </source>
</evidence>
<name>A0ABS6FXV3_9FIRM</name>
<feature type="domain" description="Membrane transport protein MMPL" evidence="7">
    <location>
        <begin position="117"/>
        <end position="321"/>
    </location>
</feature>
<dbReference type="PANTHER" id="PTHR33406">
    <property type="entry name" value="MEMBRANE PROTEIN MJ1562-RELATED"/>
    <property type="match status" value="1"/>
</dbReference>
<dbReference type="InterPro" id="IPR004869">
    <property type="entry name" value="MMPL_dom"/>
</dbReference>
<evidence type="ECO:0000313" key="8">
    <source>
        <dbReference type="EMBL" id="MBU5675065.1"/>
    </source>
</evidence>
<evidence type="ECO:0000259" key="7">
    <source>
        <dbReference type="Pfam" id="PF03176"/>
    </source>
</evidence>
<feature type="transmembrane region" description="Helical" evidence="6">
    <location>
        <begin position="346"/>
        <end position="363"/>
    </location>
</feature>
<evidence type="ECO:0000256" key="5">
    <source>
        <dbReference type="ARBA" id="ARBA00023136"/>
    </source>
</evidence>
<evidence type="ECO:0000256" key="1">
    <source>
        <dbReference type="ARBA" id="ARBA00004651"/>
    </source>
</evidence>
<keyword evidence="3 6" id="KW-0812">Transmembrane</keyword>
<feature type="transmembrane region" description="Helical" evidence="6">
    <location>
        <begin position="24"/>
        <end position="43"/>
    </location>
</feature>
<dbReference type="Pfam" id="PF03176">
    <property type="entry name" value="MMPL"/>
    <property type="match status" value="2"/>
</dbReference>
<dbReference type="PANTHER" id="PTHR33406:SF13">
    <property type="entry name" value="MEMBRANE PROTEIN YDFJ"/>
    <property type="match status" value="1"/>
</dbReference>